<comment type="caution">
    <text evidence="4">The sequence shown here is derived from an EMBL/GenBank/DDBJ whole genome shotgun (WGS) entry which is preliminary data.</text>
</comment>
<evidence type="ECO:0000313" key="4">
    <source>
        <dbReference type="EMBL" id="PIC47965.1"/>
    </source>
</evidence>
<keyword evidence="1" id="KW-1133">Transmembrane helix</keyword>
<dbReference type="OrthoDB" id="5901043at2759"/>
<sequence length="415" mass="47815">MYFIFLLSQYSIFVTGQLENDTIKLFSDRMCDPACTFMNKTLTKSNIDKFPNNCTTVCADFEILWFSELSEDKLRNAFKNMKHLIGNVHISETRIVKCDFLAGLESIDTDTNSFRIFEKEYFPEIGEITIRNNENMTELNLSSLATLNCTTLDISENGRLEKIDISKLQNLTRNGPKMYYMSPGVGIILAYLSPKFCIKFDEMEHFLSIENGDFSLIYANYCTPVLEDNICTKPEANCTRFFGDLIIGPNFTDQEKLRSLVSIFGRLVINGSDFENLNFLENLIYIAPLGWGNTNYTHIKYNNSKSYAVQILNNAKLEDYYFPALKRVRSDSKLAVTIKNNNEELLYNSKSCEKLENALIKEYIQVDGKYCSNIGTYEYLRDQRRMKRLIVFCGVGVAILIIFLIVLYCCCKKEK</sequence>
<dbReference type="InterPro" id="IPR000494">
    <property type="entry name" value="Rcpt_L-dom"/>
</dbReference>
<feature type="domain" description="Receptor L-domain" evidence="3">
    <location>
        <begin position="53"/>
        <end position="165"/>
    </location>
</feature>
<dbReference type="Pfam" id="PF01030">
    <property type="entry name" value="Recep_L_domain"/>
    <property type="match status" value="2"/>
</dbReference>
<evidence type="ECO:0000256" key="2">
    <source>
        <dbReference type="SAM" id="SignalP"/>
    </source>
</evidence>
<dbReference type="EMBL" id="PDUG01000002">
    <property type="protein sequence ID" value="PIC47965.1"/>
    <property type="molecule type" value="Genomic_DNA"/>
</dbReference>
<gene>
    <name evidence="4" type="primary">Cnig_chr_II.g7123</name>
    <name evidence="4" type="ORF">B9Z55_007123</name>
</gene>
<protein>
    <recommendedName>
        <fullName evidence="3">Receptor L-domain domain-containing protein</fullName>
    </recommendedName>
</protein>
<dbReference type="InterPro" id="IPR036941">
    <property type="entry name" value="Rcpt_L-dom_sf"/>
</dbReference>
<dbReference type="SUPFAM" id="SSF52058">
    <property type="entry name" value="L domain-like"/>
    <property type="match status" value="2"/>
</dbReference>
<keyword evidence="5" id="KW-1185">Reference proteome</keyword>
<name>A0A2G5V847_9PELO</name>
<keyword evidence="1" id="KW-0472">Membrane</keyword>
<dbReference type="PANTHER" id="PTHR21662:SF59">
    <property type="entry name" value="RECEPTOR PROTEIN-TYROSINE KINASE"/>
    <property type="match status" value="1"/>
</dbReference>
<organism evidence="4 5">
    <name type="scientific">Caenorhabditis nigoni</name>
    <dbReference type="NCBI Taxonomy" id="1611254"/>
    <lineage>
        <taxon>Eukaryota</taxon>
        <taxon>Metazoa</taxon>
        <taxon>Ecdysozoa</taxon>
        <taxon>Nematoda</taxon>
        <taxon>Chromadorea</taxon>
        <taxon>Rhabditida</taxon>
        <taxon>Rhabditina</taxon>
        <taxon>Rhabditomorpha</taxon>
        <taxon>Rhabditoidea</taxon>
        <taxon>Rhabditidae</taxon>
        <taxon>Peloderinae</taxon>
        <taxon>Caenorhabditis</taxon>
    </lineage>
</organism>
<evidence type="ECO:0000313" key="5">
    <source>
        <dbReference type="Proteomes" id="UP000230233"/>
    </source>
</evidence>
<reference evidence="5" key="1">
    <citation type="submission" date="2017-10" db="EMBL/GenBank/DDBJ databases">
        <title>Rapid genome shrinkage in a self-fertile nematode reveals novel sperm competition proteins.</title>
        <authorList>
            <person name="Yin D."/>
            <person name="Schwarz E.M."/>
            <person name="Thomas C.G."/>
            <person name="Felde R.L."/>
            <person name="Korf I.F."/>
            <person name="Cutter A.D."/>
            <person name="Schartner C.M."/>
            <person name="Ralston E.J."/>
            <person name="Meyer B.J."/>
            <person name="Haag E.S."/>
        </authorList>
    </citation>
    <scope>NUCLEOTIDE SEQUENCE [LARGE SCALE GENOMIC DNA]</scope>
    <source>
        <strain evidence="5">JU1422</strain>
    </source>
</reference>
<dbReference type="PANTHER" id="PTHR21662">
    <property type="entry name" value="RECEPTOR PROTEIN-TYROSINE KINASE"/>
    <property type="match status" value="1"/>
</dbReference>
<accession>A0A2G5V847</accession>
<feature type="domain" description="Receptor L-domain" evidence="3">
    <location>
        <begin position="237"/>
        <end position="353"/>
    </location>
</feature>
<evidence type="ECO:0000259" key="3">
    <source>
        <dbReference type="Pfam" id="PF01030"/>
    </source>
</evidence>
<dbReference type="Gene3D" id="3.80.20.20">
    <property type="entry name" value="Receptor L-domain"/>
    <property type="match status" value="2"/>
</dbReference>
<dbReference type="InterPro" id="IPR053079">
    <property type="entry name" value="SPS2_domain"/>
</dbReference>
<keyword evidence="2" id="KW-0732">Signal</keyword>
<feature type="transmembrane region" description="Helical" evidence="1">
    <location>
        <begin position="389"/>
        <end position="408"/>
    </location>
</feature>
<feature type="signal peptide" evidence="2">
    <location>
        <begin position="1"/>
        <end position="16"/>
    </location>
</feature>
<dbReference type="Proteomes" id="UP000230233">
    <property type="component" value="Chromosome II"/>
</dbReference>
<evidence type="ECO:0000256" key="1">
    <source>
        <dbReference type="SAM" id="Phobius"/>
    </source>
</evidence>
<keyword evidence="1" id="KW-0812">Transmembrane</keyword>
<proteinExistence type="predicted"/>
<feature type="chain" id="PRO_5013647038" description="Receptor L-domain domain-containing protein" evidence="2">
    <location>
        <begin position="17"/>
        <end position="415"/>
    </location>
</feature>
<dbReference type="AlphaFoldDB" id="A0A2G5V847"/>